<feature type="compositionally biased region" description="Basic and acidic residues" evidence="5">
    <location>
        <begin position="925"/>
        <end position="938"/>
    </location>
</feature>
<dbReference type="SUPFAM" id="SSF140959">
    <property type="entry name" value="Indolic compounds 2,3-dioxygenase-like"/>
    <property type="match status" value="2"/>
</dbReference>
<dbReference type="InterPro" id="IPR000898">
    <property type="entry name" value="Indolamine_dOase"/>
</dbReference>
<comment type="similarity">
    <text evidence="1">Belongs to the indoleamine 2,3-dioxygenase family.</text>
</comment>
<evidence type="ECO:0000256" key="4">
    <source>
        <dbReference type="PIRSR" id="PIRSR600898-1"/>
    </source>
</evidence>
<dbReference type="GO" id="GO:0019441">
    <property type="term" value="P:L-tryptophan catabolic process to kynurenine"/>
    <property type="evidence" value="ECO:0007669"/>
    <property type="project" value="InterPro"/>
</dbReference>
<dbReference type="Gene3D" id="1.20.58.480">
    <property type="match status" value="2"/>
</dbReference>
<name>A0A7S3ZWK4_9STRA</name>
<evidence type="ECO:0000256" key="5">
    <source>
        <dbReference type="SAM" id="MobiDB-lite"/>
    </source>
</evidence>
<evidence type="ECO:0000256" key="1">
    <source>
        <dbReference type="ARBA" id="ARBA00007119"/>
    </source>
</evidence>
<keyword evidence="6" id="KW-0812">Transmembrane</keyword>
<dbReference type="Proteomes" id="UP000789595">
    <property type="component" value="Unassembled WGS sequence"/>
</dbReference>
<dbReference type="EMBL" id="HBIW01013727">
    <property type="protein sequence ID" value="CAE0696344.1"/>
    <property type="molecule type" value="Transcribed_RNA"/>
</dbReference>
<keyword evidence="4" id="KW-0349">Heme</keyword>
<evidence type="ECO:0000313" key="8">
    <source>
        <dbReference type="EMBL" id="CAH0379899.1"/>
    </source>
</evidence>
<protein>
    <submittedName>
        <fullName evidence="7">Uncharacterized protein</fullName>
    </submittedName>
</protein>
<dbReference type="OrthoDB" id="540174at2759"/>
<evidence type="ECO:0000313" key="7">
    <source>
        <dbReference type="EMBL" id="CAE0696344.1"/>
    </source>
</evidence>
<feature type="transmembrane region" description="Helical" evidence="6">
    <location>
        <begin position="12"/>
        <end position="31"/>
    </location>
</feature>
<evidence type="ECO:0000256" key="2">
    <source>
        <dbReference type="ARBA" id="ARBA00022723"/>
    </source>
</evidence>
<keyword evidence="6" id="KW-1133">Transmembrane helix</keyword>
<organism evidence="7">
    <name type="scientific">Pelagomonas calceolata</name>
    <dbReference type="NCBI Taxonomy" id="35677"/>
    <lineage>
        <taxon>Eukaryota</taxon>
        <taxon>Sar</taxon>
        <taxon>Stramenopiles</taxon>
        <taxon>Ochrophyta</taxon>
        <taxon>Pelagophyceae</taxon>
        <taxon>Pelagomonadales</taxon>
        <taxon>Pelagomonadaceae</taxon>
        <taxon>Pelagomonas</taxon>
    </lineage>
</organism>
<evidence type="ECO:0000256" key="6">
    <source>
        <dbReference type="SAM" id="Phobius"/>
    </source>
</evidence>
<dbReference type="GO" id="GO:0046872">
    <property type="term" value="F:metal ion binding"/>
    <property type="evidence" value="ECO:0007669"/>
    <property type="project" value="UniProtKB-KW"/>
</dbReference>
<feature type="binding site" description="proximal binding residue" evidence="4">
    <location>
        <position position="448"/>
    </location>
    <ligand>
        <name>heme b</name>
        <dbReference type="ChEBI" id="CHEBI:60344"/>
    </ligand>
    <ligandPart>
        <name>Fe</name>
        <dbReference type="ChEBI" id="CHEBI:18248"/>
    </ligandPart>
</feature>
<dbReference type="GO" id="GO:0016702">
    <property type="term" value="F:oxidoreductase activity, acting on single donors with incorporation of molecular oxygen, incorporation of two atoms of oxygen"/>
    <property type="evidence" value="ECO:0007669"/>
    <property type="project" value="UniProtKB-ARBA"/>
</dbReference>
<dbReference type="EMBL" id="CAKKNE010000006">
    <property type="protein sequence ID" value="CAH0379899.1"/>
    <property type="molecule type" value="Genomic_DNA"/>
</dbReference>
<reference evidence="8" key="2">
    <citation type="submission" date="2021-11" db="EMBL/GenBank/DDBJ databases">
        <authorList>
            <consortium name="Genoscope - CEA"/>
            <person name="William W."/>
        </authorList>
    </citation>
    <scope>NUCLEOTIDE SEQUENCE</scope>
</reference>
<dbReference type="InterPro" id="IPR037217">
    <property type="entry name" value="Trp/Indoleamine_2_3_dOase-like"/>
</dbReference>
<dbReference type="PANTHER" id="PTHR28657:SF5">
    <property type="entry name" value="INDOLEAMINE 2,3-DIOXYGENASE"/>
    <property type="match status" value="1"/>
</dbReference>
<keyword evidence="9" id="KW-1185">Reference proteome</keyword>
<evidence type="ECO:0000256" key="3">
    <source>
        <dbReference type="ARBA" id="ARBA00023004"/>
    </source>
</evidence>
<evidence type="ECO:0000313" key="9">
    <source>
        <dbReference type="Proteomes" id="UP000789595"/>
    </source>
</evidence>
<keyword evidence="2 4" id="KW-0479">Metal-binding</keyword>
<keyword evidence="6" id="KW-0472">Membrane</keyword>
<proteinExistence type="inferred from homology"/>
<sequence length="938" mass="102934">MASALLESFDGLLPSASILAMSIALLVVALLRRRKAAPPKPPPPPPPPEALCPVLAARSKTGTTTPPEVAKPRTKARRASAYLEMEADDASLWDVGARGFLPARAPRKEPSTPALRVLRDLGREVPSAALEESIGRTIQQRSAELEAAADAIKSIKHDEDELEVAHALYSYICCALVKESSERIVPRCLARGFCAVSRRLGRRPMLDYSGCVLYNWALLDEKGPVSTDNARMLRRFTGLVDEEWFFKTHLVIEAAAAPAVAALNEGADVTSRTVTQEAIQDCHEVLSKIEDCFGHVVRDCLPLMFERHGQHGALCDYYFFYARLRPFINGLDAVIFEGEFDNEPVSLPGPSGAMSTLLPALDAFLGVSNSNRTLQALLDDFSESMPVAHRRFLRKIRQTVPCRDFVLAARDQAPPVVDDWSGSASAALALAAQYNRCVDVVLDFRWRHMQMVRKYVLEPAGTNDAVGTGGTAAFSYLHEHISDTEAARVSVLKEGPTTPKSVRRSPGGLCPFFAAGRDAADAGEGLLVTNDDDLLWRVDAARGFLPSSEESSSTNEVLSVVARLAREIPCSCATRGLFRSYVDAECDSLSQIDDGFVETLRLTDLERLRSRLAFVAAAYARGDAASAPHNRGPLKKTVEGDAKLSNALDQALGAASRRLGRPKRVLCLTDLVSCNRDLSDDAPPPSCRFLAVPEEDSLYASLYAIHKTTPQIIDAIEAGRDAMRLDDARALSEALTALKQALRATAEAHHFDREASRGERVVMRRLRHFLLPAGGTDSDLAAALYNGFDSALLSSAWRFLGAPVPKIGNLQPSRDAARRTMPRPHRDYLLKLSPRTSVRARVLATEQRKNRLPVHALAVVEAEFNACLDELLRVCSRRSQLVCRYLPNYAAEFRRDEFEHDRRALLEGRLSAVRARRLGNAGDESPERKADKSRAFSM</sequence>
<dbReference type="AlphaFoldDB" id="A0A7S3ZWK4"/>
<feature type="region of interest" description="Disordered" evidence="5">
    <location>
        <begin position="917"/>
        <end position="938"/>
    </location>
</feature>
<gene>
    <name evidence="7" type="ORF">PCAL00307_LOCUS11780</name>
    <name evidence="8" type="ORF">PECAL_6P15360</name>
</gene>
<accession>A0A7S3ZWK4</accession>
<dbReference type="Pfam" id="PF01231">
    <property type="entry name" value="IDO"/>
    <property type="match status" value="2"/>
</dbReference>
<keyword evidence="3 4" id="KW-0408">Iron</keyword>
<dbReference type="GO" id="GO:0020037">
    <property type="term" value="F:heme binding"/>
    <property type="evidence" value="ECO:0007669"/>
    <property type="project" value="InterPro"/>
</dbReference>
<dbReference type="PANTHER" id="PTHR28657">
    <property type="entry name" value="INDOLEAMINE 2,3-DIOXYGENASE"/>
    <property type="match status" value="1"/>
</dbReference>
<reference evidence="7" key="1">
    <citation type="submission" date="2021-01" db="EMBL/GenBank/DDBJ databases">
        <authorList>
            <person name="Corre E."/>
            <person name="Pelletier E."/>
            <person name="Niang G."/>
            <person name="Scheremetjew M."/>
            <person name="Finn R."/>
            <person name="Kale V."/>
            <person name="Holt S."/>
            <person name="Cochrane G."/>
            <person name="Meng A."/>
            <person name="Brown T."/>
            <person name="Cohen L."/>
        </authorList>
    </citation>
    <scope>NUCLEOTIDE SEQUENCE</scope>
    <source>
        <strain evidence="7">CCMP1756</strain>
    </source>
</reference>